<name>A0A7W8KGQ7_9DEIO</name>
<reference evidence="1" key="4">
    <citation type="submission" date="2024-05" db="EMBL/GenBank/DDBJ databases">
        <authorList>
            <person name="Sun Q."/>
            <person name="Zhou Y."/>
        </authorList>
    </citation>
    <scope>NUCLEOTIDE SEQUENCE</scope>
    <source>
        <strain evidence="1">CGMCC 1.18437</strain>
    </source>
</reference>
<reference evidence="1" key="1">
    <citation type="journal article" date="2014" name="Int. J. Syst. Evol. Microbiol.">
        <title>Complete genome of a new Firmicutes species belonging to the dominant human colonic microbiota ('Ruminococcus bicirculans') reveals two chromosomes and a selective capacity to utilize plant glucans.</title>
        <authorList>
            <consortium name="NISC Comparative Sequencing Program"/>
            <person name="Wegmann U."/>
            <person name="Louis P."/>
            <person name="Goesmann A."/>
            <person name="Henrissat B."/>
            <person name="Duncan S.H."/>
            <person name="Flint H.J."/>
        </authorList>
    </citation>
    <scope>NUCLEOTIDE SEQUENCE</scope>
    <source>
        <strain evidence="1">CGMCC 1.18437</strain>
    </source>
</reference>
<gene>
    <name evidence="1" type="ORF">GCM10017781_34590</name>
    <name evidence="2" type="ORF">HNQ07_003376</name>
</gene>
<evidence type="ECO:0000313" key="1">
    <source>
        <dbReference type="EMBL" id="GHF55339.1"/>
    </source>
</evidence>
<comment type="caution">
    <text evidence="2">The sequence shown here is derived from an EMBL/GenBank/DDBJ whole genome shotgun (WGS) entry which is preliminary data.</text>
</comment>
<protein>
    <submittedName>
        <fullName evidence="2">Uncharacterized protein</fullName>
    </submittedName>
</protein>
<accession>A0A7W8KGQ7</accession>
<evidence type="ECO:0000313" key="4">
    <source>
        <dbReference type="Proteomes" id="UP000619376"/>
    </source>
</evidence>
<organism evidence="2 3">
    <name type="scientific">Deinococcus metalli</name>
    <dbReference type="NCBI Taxonomy" id="1141878"/>
    <lineage>
        <taxon>Bacteria</taxon>
        <taxon>Thermotogati</taxon>
        <taxon>Deinococcota</taxon>
        <taxon>Deinococci</taxon>
        <taxon>Deinococcales</taxon>
        <taxon>Deinococcaceae</taxon>
        <taxon>Deinococcus</taxon>
    </lineage>
</organism>
<dbReference type="Proteomes" id="UP000619376">
    <property type="component" value="Unassembled WGS sequence"/>
</dbReference>
<evidence type="ECO:0000313" key="3">
    <source>
        <dbReference type="Proteomes" id="UP000539473"/>
    </source>
</evidence>
<dbReference type="AlphaFoldDB" id="A0A7W8KGQ7"/>
<keyword evidence="4" id="KW-1185">Reference proteome</keyword>
<reference evidence="4" key="2">
    <citation type="journal article" date="2019" name="Int. J. Syst. Evol. Microbiol.">
        <title>The Global Catalogue of Microorganisms (GCM) 10K type strain sequencing project: providing services to taxonomists for standard genome sequencing and annotation.</title>
        <authorList>
            <consortium name="The Broad Institute Genomics Platform"/>
            <consortium name="The Broad Institute Genome Sequencing Center for Infectious Disease"/>
            <person name="Wu L."/>
            <person name="Ma J."/>
        </authorList>
    </citation>
    <scope>NUCLEOTIDE SEQUENCE [LARGE SCALE GENOMIC DNA]</scope>
    <source>
        <strain evidence="4">CGMCC 1.18437</strain>
    </source>
</reference>
<reference evidence="2 3" key="3">
    <citation type="submission" date="2020-08" db="EMBL/GenBank/DDBJ databases">
        <title>Genomic Encyclopedia of Type Strains, Phase IV (KMG-IV): sequencing the most valuable type-strain genomes for metagenomic binning, comparative biology and taxonomic classification.</title>
        <authorList>
            <person name="Goeker M."/>
        </authorList>
    </citation>
    <scope>NUCLEOTIDE SEQUENCE [LARGE SCALE GENOMIC DNA]</scope>
    <source>
        <strain evidence="2 3">DSM 27521</strain>
    </source>
</reference>
<dbReference type="RefSeq" id="WP_184113828.1">
    <property type="nucleotide sequence ID" value="NZ_BNAJ01000010.1"/>
</dbReference>
<sequence>MRRPRGVGHRVLLVAALLAGHAGGHGENVPPELGGVTLCVASGGVQVTLEALTDARQQGALAGLAEDLRQEMTARLERQGVRVARPRWCWGRDGILTVAVNVRYLNPATYRGFGDPAYSYGVQLAVQRRWQRSPPRFDAGYTDIHSESRSGRPVRGVVAARAAELTDDLAQAWVKANPRR</sequence>
<evidence type="ECO:0000313" key="2">
    <source>
        <dbReference type="EMBL" id="MBB5377876.1"/>
    </source>
</evidence>
<dbReference type="Proteomes" id="UP000539473">
    <property type="component" value="Unassembled WGS sequence"/>
</dbReference>
<proteinExistence type="predicted"/>
<dbReference type="EMBL" id="BNAJ01000010">
    <property type="protein sequence ID" value="GHF55339.1"/>
    <property type="molecule type" value="Genomic_DNA"/>
</dbReference>
<dbReference type="EMBL" id="JACHFK010000009">
    <property type="protein sequence ID" value="MBB5377876.1"/>
    <property type="molecule type" value="Genomic_DNA"/>
</dbReference>